<evidence type="ECO:0000313" key="3">
    <source>
        <dbReference type="EMBL" id="OGE19036.1"/>
    </source>
</evidence>
<feature type="transmembrane region" description="Helical" evidence="1">
    <location>
        <begin position="390"/>
        <end position="409"/>
    </location>
</feature>
<dbReference type="Pfam" id="PF13231">
    <property type="entry name" value="PMT_2"/>
    <property type="match status" value="1"/>
</dbReference>
<dbReference type="EMBL" id="MFCR01000006">
    <property type="protein sequence ID" value="OGE19036.1"/>
    <property type="molecule type" value="Genomic_DNA"/>
</dbReference>
<dbReference type="Proteomes" id="UP000176336">
    <property type="component" value="Unassembled WGS sequence"/>
</dbReference>
<keyword evidence="1" id="KW-0472">Membrane</keyword>
<feature type="domain" description="Glycosyltransferase RgtA/B/C/D-like" evidence="2">
    <location>
        <begin position="107"/>
        <end position="246"/>
    </location>
</feature>
<feature type="transmembrane region" description="Helical" evidence="1">
    <location>
        <begin position="142"/>
        <end position="161"/>
    </location>
</feature>
<feature type="transmembrane region" description="Helical" evidence="1">
    <location>
        <begin position="195"/>
        <end position="221"/>
    </location>
</feature>
<dbReference type="AlphaFoldDB" id="A0A1F5IRU3"/>
<evidence type="ECO:0000313" key="4">
    <source>
        <dbReference type="Proteomes" id="UP000176336"/>
    </source>
</evidence>
<reference evidence="3 4" key="1">
    <citation type="journal article" date="2016" name="Nat. Commun.">
        <title>Thousands of microbial genomes shed light on interconnected biogeochemical processes in an aquifer system.</title>
        <authorList>
            <person name="Anantharaman K."/>
            <person name="Brown C.T."/>
            <person name="Hug L.A."/>
            <person name="Sharon I."/>
            <person name="Castelle C.J."/>
            <person name="Probst A.J."/>
            <person name="Thomas B.C."/>
            <person name="Singh A."/>
            <person name="Wilkins M.J."/>
            <person name="Karaoz U."/>
            <person name="Brodie E.L."/>
            <person name="Williams K.H."/>
            <person name="Hubbard S.S."/>
            <person name="Banfield J.F."/>
        </authorList>
    </citation>
    <scope>NUCLEOTIDE SEQUENCE [LARGE SCALE GENOMIC DNA]</scope>
</reference>
<feature type="transmembrane region" description="Helical" evidence="1">
    <location>
        <begin position="7"/>
        <end position="28"/>
    </location>
</feature>
<keyword evidence="1" id="KW-0812">Transmembrane</keyword>
<feature type="transmembrane region" description="Helical" evidence="1">
    <location>
        <begin position="166"/>
        <end position="183"/>
    </location>
</feature>
<gene>
    <name evidence="3" type="ORF">A2871_01645</name>
</gene>
<proteinExistence type="predicted"/>
<organism evidence="3 4">
    <name type="scientific">Candidatus Daviesbacteria bacterium RIFCSPHIGHO2_01_FULL_41_23</name>
    <dbReference type="NCBI Taxonomy" id="1797764"/>
    <lineage>
        <taxon>Bacteria</taxon>
        <taxon>Candidatus Daviesiibacteriota</taxon>
    </lineage>
</organism>
<feature type="transmembrane region" description="Helical" evidence="1">
    <location>
        <begin position="233"/>
        <end position="252"/>
    </location>
</feature>
<feature type="transmembrane region" description="Helical" evidence="1">
    <location>
        <begin position="307"/>
        <end position="330"/>
    </location>
</feature>
<feature type="transmembrane region" description="Helical" evidence="1">
    <location>
        <begin position="361"/>
        <end position="383"/>
    </location>
</feature>
<feature type="transmembrane region" description="Helical" evidence="1">
    <location>
        <begin position="337"/>
        <end position="355"/>
    </location>
</feature>
<comment type="caution">
    <text evidence="3">The sequence shown here is derived from an EMBL/GenBank/DDBJ whole genome shotgun (WGS) entry which is preliminary data.</text>
</comment>
<keyword evidence="1" id="KW-1133">Transmembrane helix</keyword>
<feature type="transmembrane region" description="Helical" evidence="1">
    <location>
        <begin position="78"/>
        <end position="96"/>
    </location>
</feature>
<evidence type="ECO:0000256" key="1">
    <source>
        <dbReference type="SAM" id="Phobius"/>
    </source>
</evidence>
<evidence type="ECO:0000259" key="2">
    <source>
        <dbReference type="Pfam" id="PF13231"/>
    </source>
</evidence>
<accession>A0A1F5IRU3</accession>
<name>A0A1F5IRU3_9BACT</name>
<feature type="transmembrane region" description="Helical" evidence="1">
    <location>
        <begin position="108"/>
        <end position="130"/>
    </location>
</feature>
<dbReference type="InterPro" id="IPR038731">
    <property type="entry name" value="RgtA/B/C-like"/>
</dbReference>
<protein>
    <recommendedName>
        <fullName evidence="2">Glycosyltransferase RgtA/B/C/D-like domain-containing protein</fullName>
    </recommendedName>
</protein>
<sequence length="566" mass="66394">MNMKKSLFKNGIFILFFILTIGALFRFYNLNWDQNQHLHPDERFLTMVGNAMQIPSSFFDYLNPQTSKLNPANVNYSFFVYGTFPLILNKIVAILFENDNYNNFTIQGRFLSALADLLVIVLIYKTILLFERRYEISTQIKYWASLFYAIAVLPIQLSHFFAVDTFLNLFMFSAFYFAARFWITNSLINVALSGVFFGCAMASKVSAIYILPLIIFFLAINSFSRKRQGFVNIFFKSALIIILFSTTFYLSLRFLDPYLFQDNNIFNPQISSLFLENLKTLKSYSGEDTWYPPSIQWIHKLPVVFSLFNLSVFGVGLPYFVFIILGVYFIIAKIRRIEIFVIVLWSIIFFFYQSIQFVKVMRYFVFIYPFLAIIAGLGFHYFTKIWGRQFGVLTLLLILIWPLAFFSIYTKNHSRVIASEWIYTYIPYGSAISCEYWDDCLPRELNNKSYSSYKIETLTFYDRDTPDKWAKINNQLLNLDYIILSSNRLWGSISNVPERYPITAKFYRDLFADNLSFKKVAEITSYPSLGYLGIPIDFPDDWADESFTVYDHPKVIIFSKEKNQDI</sequence>